<dbReference type="AlphaFoldDB" id="A0AAV9EI79"/>
<evidence type="ECO:0000313" key="1">
    <source>
        <dbReference type="EMBL" id="KAK1311933.1"/>
    </source>
</evidence>
<proteinExistence type="predicted"/>
<dbReference type="Proteomes" id="UP001180020">
    <property type="component" value="Unassembled WGS sequence"/>
</dbReference>
<evidence type="ECO:0000313" key="2">
    <source>
        <dbReference type="Proteomes" id="UP001180020"/>
    </source>
</evidence>
<accession>A0AAV9EI79</accession>
<reference evidence="1" key="2">
    <citation type="submission" date="2023-06" db="EMBL/GenBank/DDBJ databases">
        <authorList>
            <person name="Ma L."/>
            <person name="Liu K.-W."/>
            <person name="Li Z."/>
            <person name="Hsiao Y.-Y."/>
            <person name="Qi Y."/>
            <person name="Fu T."/>
            <person name="Tang G."/>
            <person name="Zhang D."/>
            <person name="Sun W.-H."/>
            <person name="Liu D.-K."/>
            <person name="Li Y."/>
            <person name="Chen G.-Z."/>
            <person name="Liu X.-D."/>
            <person name="Liao X.-Y."/>
            <person name="Jiang Y.-T."/>
            <person name="Yu X."/>
            <person name="Hao Y."/>
            <person name="Huang J."/>
            <person name="Zhao X.-W."/>
            <person name="Ke S."/>
            <person name="Chen Y.-Y."/>
            <person name="Wu W.-L."/>
            <person name="Hsu J.-L."/>
            <person name="Lin Y.-F."/>
            <person name="Huang M.-D."/>
            <person name="Li C.-Y."/>
            <person name="Huang L."/>
            <person name="Wang Z.-W."/>
            <person name="Zhao X."/>
            <person name="Zhong W.-Y."/>
            <person name="Peng D.-H."/>
            <person name="Ahmad S."/>
            <person name="Lan S."/>
            <person name="Zhang J.-S."/>
            <person name="Tsai W.-C."/>
            <person name="Van De Peer Y."/>
            <person name="Liu Z.-J."/>
        </authorList>
    </citation>
    <scope>NUCLEOTIDE SEQUENCE</scope>
    <source>
        <strain evidence="1">CP</strain>
        <tissue evidence="1">Leaves</tissue>
    </source>
</reference>
<sequence>MDPRSRPHLIGRIRSRLGAANGRCGRDVGRPTLLKRTPPLEHHYFCKENFVFYTRYVFGPLSGGTKGLFDAVRGEEEINGWDRLDEEITKLRVTRLINVSQSVSCRIGNSLNMIRLLSASFYGEIHIMYDVDDTVNSILAGLRTEMLYKLASGERSAIVAGL</sequence>
<keyword evidence="2" id="KW-1185">Reference proteome</keyword>
<dbReference type="EMBL" id="JAUJYO010000007">
    <property type="protein sequence ID" value="KAK1311933.1"/>
    <property type="molecule type" value="Genomic_DNA"/>
</dbReference>
<name>A0AAV9EI79_ACOCL</name>
<reference evidence="1" key="1">
    <citation type="journal article" date="2023" name="Nat. Commun.">
        <title>Diploid and tetraploid genomes of Acorus and the evolution of monocots.</title>
        <authorList>
            <person name="Ma L."/>
            <person name="Liu K.W."/>
            <person name="Li Z."/>
            <person name="Hsiao Y.Y."/>
            <person name="Qi Y."/>
            <person name="Fu T."/>
            <person name="Tang G.D."/>
            <person name="Zhang D."/>
            <person name="Sun W.H."/>
            <person name="Liu D.K."/>
            <person name="Li Y."/>
            <person name="Chen G.Z."/>
            <person name="Liu X.D."/>
            <person name="Liao X.Y."/>
            <person name="Jiang Y.T."/>
            <person name="Yu X."/>
            <person name="Hao Y."/>
            <person name="Huang J."/>
            <person name="Zhao X.W."/>
            <person name="Ke S."/>
            <person name="Chen Y.Y."/>
            <person name="Wu W.L."/>
            <person name="Hsu J.L."/>
            <person name="Lin Y.F."/>
            <person name="Huang M.D."/>
            <person name="Li C.Y."/>
            <person name="Huang L."/>
            <person name="Wang Z.W."/>
            <person name="Zhao X."/>
            <person name="Zhong W.Y."/>
            <person name="Peng D.H."/>
            <person name="Ahmad S."/>
            <person name="Lan S."/>
            <person name="Zhang J.S."/>
            <person name="Tsai W.C."/>
            <person name="Van de Peer Y."/>
            <person name="Liu Z.J."/>
        </authorList>
    </citation>
    <scope>NUCLEOTIDE SEQUENCE</scope>
    <source>
        <strain evidence="1">CP</strain>
    </source>
</reference>
<comment type="caution">
    <text evidence="1">The sequence shown here is derived from an EMBL/GenBank/DDBJ whole genome shotgun (WGS) entry which is preliminary data.</text>
</comment>
<protein>
    <submittedName>
        <fullName evidence="1">Mitochondrial import inner membrane translocase subunit TIM23-3</fullName>
    </submittedName>
</protein>
<organism evidence="1 2">
    <name type="scientific">Acorus calamus</name>
    <name type="common">Sweet flag</name>
    <dbReference type="NCBI Taxonomy" id="4465"/>
    <lineage>
        <taxon>Eukaryota</taxon>
        <taxon>Viridiplantae</taxon>
        <taxon>Streptophyta</taxon>
        <taxon>Embryophyta</taxon>
        <taxon>Tracheophyta</taxon>
        <taxon>Spermatophyta</taxon>
        <taxon>Magnoliopsida</taxon>
        <taxon>Liliopsida</taxon>
        <taxon>Acoraceae</taxon>
        <taxon>Acorus</taxon>
    </lineage>
</organism>
<gene>
    <name evidence="1" type="primary">TIM23-3</name>
    <name evidence="1" type="ORF">QJS10_CPA07g00219</name>
</gene>